<dbReference type="PRINTS" id="PR00103">
    <property type="entry name" value="CAMPKINASE"/>
</dbReference>
<keyword evidence="4" id="KW-0140">cGMP</keyword>
<keyword evidence="9" id="KW-0142">cGMP-binding</keyword>
<evidence type="ECO:0000256" key="13">
    <source>
        <dbReference type="SAM" id="MobiDB-lite"/>
    </source>
</evidence>
<dbReference type="InterPro" id="IPR018488">
    <property type="entry name" value="cNMP-bd_CS"/>
</dbReference>
<comment type="catalytic activity">
    <reaction evidence="10">
        <text>L-threonyl-[protein] + ATP = O-phospho-L-threonyl-[protein] + ADP + H(+)</text>
        <dbReference type="Rhea" id="RHEA:46608"/>
        <dbReference type="Rhea" id="RHEA-COMP:11060"/>
        <dbReference type="Rhea" id="RHEA-COMP:11605"/>
        <dbReference type="ChEBI" id="CHEBI:15378"/>
        <dbReference type="ChEBI" id="CHEBI:30013"/>
        <dbReference type="ChEBI" id="CHEBI:30616"/>
        <dbReference type="ChEBI" id="CHEBI:61977"/>
        <dbReference type="ChEBI" id="CHEBI:456216"/>
        <dbReference type="EC" id="2.7.11.12"/>
    </reaction>
</comment>
<dbReference type="SMART" id="SM00220">
    <property type="entry name" value="S_TKc"/>
    <property type="match status" value="1"/>
</dbReference>
<evidence type="ECO:0000259" key="16">
    <source>
        <dbReference type="PROSITE" id="PS51285"/>
    </source>
</evidence>
<dbReference type="InterPro" id="IPR000719">
    <property type="entry name" value="Prot_kinase_dom"/>
</dbReference>
<comment type="similarity">
    <text evidence="1">Belongs to the protein kinase superfamily. AGC Ser/Thr protein kinase family. cGMP subfamily.</text>
</comment>
<dbReference type="PANTHER" id="PTHR24353:SF143">
    <property type="entry name" value="PROTEIN KINASE DOMAIN-CONTAINING PROTEIN"/>
    <property type="match status" value="1"/>
</dbReference>
<dbReference type="Gene3D" id="1.10.510.10">
    <property type="entry name" value="Transferase(Phosphotransferase) domain 1"/>
    <property type="match status" value="1"/>
</dbReference>
<comment type="caution">
    <text evidence="17">The sequence shown here is derived from an EMBL/GenBank/DDBJ whole genome shotgun (WGS) entry which is preliminary data.</text>
</comment>
<dbReference type="GO" id="GO:0005524">
    <property type="term" value="F:ATP binding"/>
    <property type="evidence" value="ECO:0007669"/>
    <property type="project" value="UniProtKB-UniRule"/>
</dbReference>
<proteinExistence type="inferred from homology"/>
<dbReference type="InterPro" id="IPR008271">
    <property type="entry name" value="Ser/Thr_kinase_AS"/>
</dbReference>
<evidence type="ECO:0000313" key="18">
    <source>
        <dbReference type="Proteomes" id="UP001153069"/>
    </source>
</evidence>
<dbReference type="CDD" id="cd00038">
    <property type="entry name" value="CAP_ED"/>
    <property type="match status" value="2"/>
</dbReference>
<dbReference type="InterPro" id="IPR018490">
    <property type="entry name" value="cNMP-bd_dom_sf"/>
</dbReference>
<dbReference type="GO" id="GO:0004691">
    <property type="term" value="F:cAMP-dependent protein kinase activity"/>
    <property type="evidence" value="ECO:0007669"/>
    <property type="project" value="TreeGrafter"/>
</dbReference>
<dbReference type="GO" id="GO:0046872">
    <property type="term" value="F:metal ion binding"/>
    <property type="evidence" value="ECO:0007669"/>
    <property type="project" value="UniProtKB-KW"/>
</dbReference>
<sequence>MATLTEVQERRIFLHAKLQKTKEKIFLKHVESEPLISSDGGIIPSASSSEEIPSYPKSDEDTQFLTKVLKGNFVFADLSEEEMTRMVDAFRQEKVAADTIIIQQGDTKCEHFFVLQSGVVKFMVDGKEVFRNDEGGAAFGELELLYDFPRSATCQAVQDSVLWKVDQQTFRRILRHYSKEQEQSATDLRLKAPQLFGQVEDSDILKQLADSLTSVKFQQGDKIIGKGDMGEVFYIIEEGTVTVTEIGTGTSPMMDQTLSEGDWFGEMELKSGEPRIANITAATERVVTLAMSKDDFLTSVAGPLLEPILDRESRKRFLKALPIFANSNSAFTDTELYLLVDRLQEKSFEAGDVAVDGSSKEQQRSLWIIREGNVSLFDGHTTHHLQRGDYFDDQSALQGDKWINEASRRADHTPISATMAKATCVEDTTFFVLESDDVAEVIGEVVRLGAAMPYQYPGLDNSIQLEDIQKHRILGKGEFAVVYLASDKKTKKTYALKTLSKVHLLEHTTNAIESTKHEKEIMASVHHPFIMGMHASFQDKHYVYLLLPLFQGGELFGLIYKEEGSRYGLRDDDAIFYSACIVEALGHLHSRSIIHRDLKPDNVMIDSEGYAVLIDMGLAKFVVGKTYSMVGTPSYIASEVLLGRGHNKAVDYWALGVVLYEMLEGTTPFYWDGATQKDEFEAILRCDYKCPDSFSEHAKDLIDKLLVLDPTKRLGSSTRGHLEIMAQPWFNTINFRKLRKKLISSPWTPPIKDSMDVSNFADYDDSETQPPDRELTEEEQLMFRGF</sequence>
<dbReference type="PROSITE" id="PS00107">
    <property type="entry name" value="PROTEIN_KINASE_ATP"/>
    <property type="match status" value="1"/>
</dbReference>
<evidence type="ECO:0000259" key="14">
    <source>
        <dbReference type="PROSITE" id="PS50011"/>
    </source>
</evidence>
<evidence type="ECO:0000259" key="15">
    <source>
        <dbReference type="PROSITE" id="PS50042"/>
    </source>
</evidence>
<feature type="domain" description="Cyclic nucleotide-binding" evidence="15">
    <location>
        <begin position="196"/>
        <end position="296"/>
    </location>
</feature>
<dbReference type="Gene3D" id="3.30.200.20">
    <property type="entry name" value="Phosphorylase Kinase, domain 1"/>
    <property type="match status" value="1"/>
</dbReference>
<dbReference type="GO" id="GO:0030553">
    <property type="term" value="F:cGMP binding"/>
    <property type="evidence" value="ECO:0007669"/>
    <property type="project" value="UniProtKB-KW"/>
</dbReference>
<keyword evidence="18" id="KW-1185">Reference proteome</keyword>
<dbReference type="PANTHER" id="PTHR24353">
    <property type="entry name" value="CYCLIC NUCLEOTIDE-DEPENDENT PROTEIN KINASE"/>
    <property type="match status" value="1"/>
</dbReference>
<keyword evidence="3" id="KW-0723">Serine/threonine-protein kinase</keyword>
<dbReference type="InterPro" id="IPR014710">
    <property type="entry name" value="RmlC-like_jellyroll"/>
</dbReference>
<dbReference type="InterPro" id="IPR011009">
    <property type="entry name" value="Kinase-like_dom_sf"/>
</dbReference>
<dbReference type="EMBL" id="CAICTM010000746">
    <property type="protein sequence ID" value="CAB9515918.1"/>
    <property type="molecule type" value="Genomic_DNA"/>
</dbReference>
<evidence type="ECO:0000256" key="1">
    <source>
        <dbReference type="ARBA" id="ARBA00006352"/>
    </source>
</evidence>
<evidence type="ECO:0000256" key="4">
    <source>
        <dbReference type="ARBA" id="ARBA00022535"/>
    </source>
</evidence>
<name>A0A9N8HI11_9STRA</name>
<dbReference type="PROSITE" id="PS00108">
    <property type="entry name" value="PROTEIN_KINASE_ST"/>
    <property type="match status" value="1"/>
</dbReference>
<evidence type="ECO:0000256" key="12">
    <source>
        <dbReference type="PROSITE-ProRule" id="PRU10141"/>
    </source>
</evidence>
<dbReference type="InterPro" id="IPR045270">
    <property type="entry name" value="STKc_AGC"/>
</dbReference>
<dbReference type="PROSITE" id="PS50011">
    <property type="entry name" value="PROTEIN_KINASE_DOM"/>
    <property type="match status" value="1"/>
</dbReference>
<evidence type="ECO:0000256" key="10">
    <source>
        <dbReference type="ARBA" id="ARBA00047298"/>
    </source>
</evidence>
<dbReference type="EC" id="2.7.11.12" evidence="2"/>
<dbReference type="GO" id="GO:0004692">
    <property type="term" value="F:cGMP-dependent protein kinase activity"/>
    <property type="evidence" value="ECO:0007669"/>
    <property type="project" value="UniProtKB-EC"/>
</dbReference>
<feature type="domain" description="Cyclic nucleotide-binding" evidence="15">
    <location>
        <begin position="74"/>
        <end position="174"/>
    </location>
</feature>
<dbReference type="SUPFAM" id="SSF51206">
    <property type="entry name" value="cAMP-binding domain-like"/>
    <property type="match status" value="3"/>
</dbReference>
<keyword evidence="5" id="KW-0808">Transferase</keyword>
<dbReference type="FunFam" id="3.30.200.20:FF:000042">
    <property type="entry name" value="Aurora kinase A"/>
    <property type="match status" value="1"/>
</dbReference>
<dbReference type="InterPro" id="IPR017441">
    <property type="entry name" value="Protein_kinase_ATP_BS"/>
</dbReference>
<dbReference type="SMART" id="SM00100">
    <property type="entry name" value="cNMP"/>
    <property type="match status" value="2"/>
</dbReference>
<evidence type="ECO:0000256" key="9">
    <source>
        <dbReference type="ARBA" id="ARBA00022992"/>
    </source>
</evidence>
<evidence type="ECO:0000313" key="17">
    <source>
        <dbReference type="EMBL" id="CAB9515918.1"/>
    </source>
</evidence>
<evidence type="ECO:0000256" key="6">
    <source>
        <dbReference type="ARBA" id="ARBA00022741"/>
    </source>
</evidence>
<dbReference type="InterPro" id="IPR000961">
    <property type="entry name" value="AGC-kinase_C"/>
</dbReference>
<feature type="region of interest" description="Disordered" evidence="13">
    <location>
        <begin position="758"/>
        <end position="786"/>
    </location>
</feature>
<dbReference type="PROSITE" id="PS00888">
    <property type="entry name" value="CNMP_BINDING_1"/>
    <property type="match status" value="1"/>
</dbReference>
<dbReference type="Pfam" id="PF00069">
    <property type="entry name" value="Pkinase"/>
    <property type="match status" value="1"/>
</dbReference>
<evidence type="ECO:0000256" key="5">
    <source>
        <dbReference type="ARBA" id="ARBA00022679"/>
    </source>
</evidence>
<accession>A0A9N8HI11</accession>
<keyword evidence="6 12" id="KW-0547">Nucleotide-binding</keyword>
<feature type="binding site" evidence="12">
    <location>
        <position position="497"/>
    </location>
    <ligand>
        <name>ATP</name>
        <dbReference type="ChEBI" id="CHEBI:30616"/>
    </ligand>
</feature>
<reference evidence="17" key="1">
    <citation type="submission" date="2020-06" db="EMBL/GenBank/DDBJ databases">
        <authorList>
            <consortium name="Plant Systems Biology data submission"/>
        </authorList>
    </citation>
    <scope>NUCLEOTIDE SEQUENCE</scope>
    <source>
        <strain evidence="17">D6</strain>
    </source>
</reference>
<dbReference type="GO" id="GO:0005952">
    <property type="term" value="C:cAMP-dependent protein kinase complex"/>
    <property type="evidence" value="ECO:0007669"/>
    <property type="project" value="TreeGrafter"/>
</dbReference>
<dbReference type="CDD" id="cd05123">
    <property type="entry name" value="STKc_AGC"/>
    <property type="match status" value="1"/>
</dbReference>
<evidence type="ECO:0000256" key="2">
    <source>
        <dbReference type="ARBA" id="ARBA00012428"/>
    </source>
</evidence>
<gene>
    <name evidence="17" type="ORF">SEMRO_747_G196600.1</name>
</gene>
<keyword evidence="7 17" id="KW-0418">Kinase</keyword>
<keyword evidence="8 12" id="KW-0067">ATP-binding</keyword>
<feature type="domain" description="Protein kinase" evidence="14">
    <location>
        <begin position="468"/>
        <end position="730"/>
    </location>
</feature>
<dbReference type="Pfam" id="PF00027">
    <property type="entry name" value="cNMP_binding"/>
    <property type="match status" value="2"/>
</dbReference>
<evidence type="ECO:0000256" key="7">
    <source>
        <dbReference type="ARBA" id="ARBA00022777"/>
    </source>
</evidence>
<organism evidence="17 18">
    <name type="scientific">Seminavis robusta</name>
    <dbReference type="NCBI Taxonomy" id="568900"/>
    <lineage>
        <taxon>Eukaryota</taxon>
        <taxon>Sar</taxon>
        <taxon>Stramenopiles</taxon>
        <taxon>Ochrophyta</taxon>
        <taxon>Bacillariophyta</taxon>
        <taxon>Bacillariophyceae</taxon>
        <taxon>Bacillariophycidae</taxon>
        <taxon>Naviculales</taxon>
        <taxon>Naviculaceae</taxon>
        <taxon>Seminavis</taxon>
    </lineage>
</organism>
<evidence type="ECO:0000256" key="11">
    <source>
        <dbReference type="ARBA" id="ARBA00047462"/>
    </source>
</evidence>
<evidence type="ECO:0000256" key="3">
    <source>
        <dbReference type="ARBA" id="ARBA00022527"/>
    </source>
</evidence>
<dbReference type="PROSITE" id="PS51285">
    <property type="entry name" value="AGC_KINASE_CTER"/>
    <property type="match status" value="1"/>
</dbReference>
<dbReference type="AlphaFoldDB" id="A0A9N8HI11"/>
<evidence type="ECO:0000256" key="8">
    <source>
        <dbReference type="ARBA" id="ARBA00022840"/>
    </source>
</evidence>
<dbReference type="Proteomes" id="UP001153069">
    <property type="component" value="Unassembled WGS sequence"/>
</dbReference>
<feature type="domain" description="AGC-kinase C-terminal" evidence="16">
    <location>
        <begin position="731"/>
        <end position="786"/>
    </location>
</feature>
<dbReference type="OrthoDB" id="347657at2759"/>
<protein>
    <recommendedName>
        <fullName evidence="2">cGMP-dependent protein kinase</fullName>
        <ecNumber evidence="2">2.7.11.12</ecNumber>
    </recommendedName>
</protein>
<dbReference type="InterPro" id="IPR000595">
    <property type="entry name" value="cNMP-bd_dom"/>
</dbReference>
<dbReference type="PROSITE" id="PS50042">
    <property type="entry name" value="CNMP_BINDING_3"/>
    <property type="match status" value="2"/>
</dbReference>
<comment type="catalytic activity">
    <reaction evidence="11">
        <text>L-seryl-[protein] + ATP = O-phospho-L-seryl-[protein] + ADP + H(+)</text>
        <dbReference type="Rhea" id="RHEA:17989"/>
        <dbReference type="Rhea" id="RHEA-COMP:9863"/>
        <dbReference type="Rhea" id="RHEA-COMP:11604"/>
        <dbReference type="ChEBI" id="CHEBI:15378"/>
        <dbReference type="ChEBI" id="CHEBI:29999"/>
        <dbReference type="ChEBI" id="CHEBI:30616"/>
        <dbReference type="ChEBI" id="CHEBI:83421"/>
        <dbReference type="ChEBI" id="CHEBI:456216"/>
        <dbReference type="EC" id="2.7.11.12"/>
    </reaction>
</comment>
<dbReference type="SUPFAM" id="SSF56112">
    <property type="entry name" value="Protein kinase-like (PK-like)"/>
    <property type="match status" value="1"/>
</dbReference>
<dbReference type="Gene3D" id="2.60.120.10">
    <property type="entry name" value="Jelly Rolls"/>
    <property type="match status" value="3"/>
</dbReference>